<dbReference type="RefSeq" id="WP_024221580.1">
    <property type="nucleotide sequence ID" value="NZ_CP031341.1"/>
</dbReference>
<feature type="domain" description="SGNH hydrolase-type esterase" evidence="1">
    <location>
        <begin position="272"/>
        <end position="410"/>
    </location>
</feature>
<dbReference type="CDD" id="cd01841">
    <property type="entry name" value="NnaC_like"/>
    <property type="match status" value="1"/>
</dbReference>
<evidence type="ECO:0000313" key="3">
    <source>
        <dbReference type="Proteomes" id="UP000516464"/>
    </source>
</evidence>
<evidence type="ECO:0000259" key="1">
    <source>
        <dbReference type="Pfam" id="PF13472"/>
    </source>
</evidence>
<dbReference type="Pfam" id="PF02348">
    <property type="entry name" value="CTP_transf_3"/>
    <property type="match status" value="1"/>
</dbReference>
<proteinExistence type="predicted"/>
<dbReference type="EMBL" id="CP031353">
    <property type="protein sequence ID" value="QNS70553.1"/>
    <property type="molecule type" value="Genomic_DNA"/>
</dbReference>
<dbReference type="Pfam" id="PF13472">
    <property type="entry name" value="Lipase_GDSL_2"/>
    <property type="match status" value="1"/>
</dbReference>
<protein>
    <submittedName>
        <fullName evidence="2">Acylneuraminate cytidylyltransferase</fullName>
    </submittedName>
</protein>
<accession>A0A9Q6UYR5</accession>
<dbReference type="InterPro" id="IPR003329">
    <property type="entry name" value="Cytidylyl_trans"/>
</dbReference>
<dbReference type="InterPro" id="IPR036514">
    <property type="entry name" value="SGNH_hydro_sf"/>
</dbReference>
<gene>
    <name evidence="2" type="ORF">DXE50_12660</name>
</gene>
<evidence type="ECO:0000313" key="2">
    <source>
        <dbReference type="EMBL" id="QNS70553.1"/>
    </source>
</evidence>
<dbReference type="CDD" id="cd02513">
    <property type="entry name" value="CMP-NeuAc_Synthase"/>
    <property type="match status" value="1"/>
</dbReference>
<keyword evidence="2" id="KW-0548">Nucleotidyltransferase</keyword>
<dbReference type="PANTHER" id="PTHR21485">
    <property type="entry name" value="HAD SUPERFAMILY MEMBERS CMAS AND KDSC"/>
    <property type="match status" value="1"/>
</dbReference>
<organism evidence="2 3">
    <name type="scientific">Escherichia coli O145</name>
    <dbReference type="NCBI Taxonomy" id="1055538"/>
    <lineage>
        <taxon>Bacteria</taxon>
        <taxon>Pseudomonadati</taxon>
        <taxon>Pseudomonadota</taxon>
        <taxon>Gammaproteobacteria</taxon>
        <taxon>Enterobacterales</taxon>
        <taxon>Enterobacteriaceae</taxon>
        <taxon>Escherichia</taxon>
    </lineage>
</organism>
<dbReference type="InterPro" id="IPR050793">
    <property type="entry name" value="CMP-NeuNAc_synthase"/>
</dbReference>
<sequence length="421" mass="48316">MSLKKIAIIPARSGSKGLPNKNILMLLDRPLIAYTIEAAISSNIFDKIIVSTDSLEYKYIAEKYGAEVILRTKELSSDSATSFMVVQDVLEKCPGYDYFVLLQPTSPFRNYKHIKNAVEQFENNHEAKFLVSVVESDKSSALIKPIDNSLSLRNFDCDFSTYRRQNKKEYCPNGAIFIGYVSNYLRQKHFFGADSIAYIMNKEDSIDIDDQLDFELAILIQTKKNKKNLLDNAIIKRIVDKKDLFNKVEQITLIGHSIFDYWDLSNICGIKVNNLGIAGIDSEKYYKYIIEKNMLTNIGKYVLLISGTNDIVNDGWTIEYTIKWTKNLINRVKIINPDVTIILLAVPPVRGRVDRDNNTINKLNLAMKQYFSKLDNVIWMPLSPSFYDEFGNLNENYTYDGLHFTLQAYKQLENDISSILK</sequence>
<dbReference type="Gene3D" id="3.90.550.10">
    <property type="entry name" value="Spore Coat Polysaccharide Biosynthesis Protein SpsA, Chain A"/>
    <property type="match status" value="1"/>
</dbReference>
<dbReference type="Proteomes" id="UP000516464">
    <property type="component" value="Chromosome"/>
</dbReference>
<dbReference type="PANTHER" id="PTHR21485:SF6">
    <property type="entry name" value="N-ACYLNEURAMINATE CYTIDYLYLTRANSFERASE-RELATED"/>
    <property type="match status" value="1"/>
</dbReference>
<dbReference type="InterPro" id="IPR029044">
    <property type="entry name" value="Nucleotide-diphossugar_trans"/>
</dbReference>
<name>A0A9Q6UYR5_ECOLX</name>
<dbReference type="SUPFAM" id="SSF52266">
    <property type="entry name" value="SGNH hydrolase"/>
    <property type="match status" value="1"/>
</dbReference>
<dbReference type="InterPro" id="IPR013830">
    <property type="entry name" value="SGNH_hydro"/>
</dbReference>
<dbReference type="Gene3D" id="3.40.50.1110">
    <property type="entry name" value="SGNH hydrolase"/>
    <property type="match status" value="1"/>
</dbReference>
<reference evidence="2 3" key="1">
    <citation type="submission" date="2018-07" db="EMBL/GenBank/DDBJ databases">
        <title>Complete Genomes of Environmental Shiga Toxin-Producing Escherichia coli O145.</title>
        <authorList>
            <person name="Carter M.Q."/>
            <person name="Pham A.C."/>
        </authorList>
    </citation>
    <scope>NUCLEOTIDE SEQUENCE [LARGE SCALE GENOMIC DNA]</scope>
    <source>
        <strain evidence="2 3">RM9154-C1</strain>
    </source>
</reference>
<dbReference type="GO" id="GO:0008781">
    <property type="term" value="F:N-acylneuraminate cytidylyltransferase activity"/>
    <property type="evidence" value="ECO:0007669"/>
    <property type="project" value="TreeGrafter"/>
</dbReference>
<dbReference type="AlphaFoldDB" id="A0A9Q6UYR5"/>
<keyword evidence="2" id="KW-0808">Transferase</keyword>
<dbReference type="GO" id="GO:0016788">
    <property type="term" value="F:hydrolase activity, acting on ester bonds"/>
    <property type="evidence" value="ECO:0007669"/>
    <property type="project" value="UniProtKB-ARBA"/>
</dbReference>
<dbReference type="SUPFAM" id="SSF53448">
    <property type="entry name" value="Nucleotide-diphospho-sugar transferases"/>
    <property type="match status" value="1"/>
</dbReference>